<feature type="compositionally biased region" description="Low complexity" evidence="1">
    <location>
        <begin position="22"/>
        <end position="37"/>
    </location>
</feature>
<organism evidence="2 3">
    <name type="scientific">Ephemerocybe angulata</name>
    <dbReference type="NCBI Taxonomy" id="980116"/>
    <lineage>
        <taxon>Eukaryota</taxon>
        <taxon>Fungi</taxon>
        <taxon>Dikarya</taxon>
        <taxon>Basidiomycota</taxon>
        <taxon>Agaricomycotina</taxon>
        <taxon>Agaricomycetes</taxon>
        <taxon>Agaricomycetidae</taxon>
        <taxon>Agaricales</taxon>
        <taxon>Agaricineae</taxon>
        <taxon>Psathyrellaceae</taxon>
        <taxon>Ephemerocybe</taxon>
    </lineage>
</organism>
<feature type="region of interest" description="Disordered" evidence="1">
    <location>
        <begin position="1"/>
        <end position="37"/>
    </location>
</feature>
<gene>
    <name evidence="2" type="ORF">DFP72DRAFT_1176444</name>
</gene>
<proteinExistence type="predicted"/>
<dbReference type="OrthoDB" id="3126581at2759"/>
<dbReference type="EMBL" id="JACGCI010000109">
    <property type="protein sequence ID" value="KAF6745202.1"/>
    <property type="molecule type" value="Genomic_DNA"/>
</dbReference>
<evidence type="ECO:0000256" key="1">
    <source>
        <dbReference type="SAM" id="MobiDB-lite"/>
    </source>
</evidence>
<sequence>MAHPAAPAPAPSAPSKKRKHTPTTSTMPKPTTTTTIPTAAHFVRLTAIWRSTAASQPPPPELLGPLRAASTPRRHPQNLCDDPDPFSGPYFTPYPHFVAPNTIAVLPPSLVSVHKPSSTLGAILAGIASQGLQASV</sequence>
<dbReference type="AlphaFoldDB" id="A0A8H6LYG2"/>
<reference evidence="2 3" key="1">
    <citation type="submission" date="2020-07" db="EMBL/GenBank/DDBJ databases">
        <title>Comparative genomics of pyrophilous fungi reveals a link between fire events and developmental genes.</title>
        <authorList>
            <consortium name="DOE Joint Genome Institute"/>
            <person name="Steindorff A.S."/>
            <person name="Carver A."/>
            <person name="Calhoun S."/>
            <person name="Stillman K."/>
            <person name="Liu H."/>
            <person name="Lipzen A."/>
            <person name="Pangilinan J."/>
            <person name="Labutti K."/>
            <person name="Bruns T.D."/>
            <person name="Grigoriev I.V."/>
        </authorList>
    </citation>
    <scope>NUCLEOTIDE SEQUENCE [LARGE SCALE GENOMIC DNA]</scope>
    <source>
        <strain evidence="2 3">CBS 144469</strain>
    </source>
</reference>
<comment type="caution">
    <text evidence="2">The sequence shown here is derived from an EMBL/GenBank/DDBJ whole genome shotgun (WGS) entry which is preliminary data.</text>
</comment>
<dbReference type="Proteomes" id="UP000521943">
    <property type="component" value="Unassembled WGS sequence"/>
</dbReference>
<keyword evidence="3" id="KW-1185">Reference proteome</keyword>
<evidence type="ECO:0000313" key="3">
    <source>
        <dbReference type="Proteomes" id="UP000521943"/>
    </source>
</evidence>
<evidence type="ECO:0000313" key="2">
    <source>
        <dbReference type="EMBL" id="KAF6745202.1"/>
    </source>
</evidence>
<feature type="region of interest" description="Disordered" evidence="1">
    <location>
        <begin position="50"/>
        <end position="84"/>
    </location>
</feature>
<feature type="compositionally biased region" description="Pro residues" evidence="1">
    <location>
        <begin position="1"/>
        <end position="12"/>
    </location>
</feature>
<accession>A0A8H6LYG2</accession>
<name>A0A8H6LYG2_9AGAR</name>
<protein>
    <submittedName>
        <fullName evidence="2">Uncharacterized protein</fullName>
    </submittedName>
</protein>